<dbReference type="SUPFAM" id="SSF53098">
    <property type="entry name" value="Ribonuclease H-like"/>
    <property type="match status" value="1"/>
</dbReference>
<name>A0ABS2Z6C6_POLSE</name>
<evidence type="ECO:0000313" key="2">
    <source>
        <dbReference type="Proteomes" id="UP001166052"/>
    </source>
</evidence>
<dbReference type="Proteomes" id="UP001166052">
    <property type="component" value="Unassembled WGS sequence"/>
</dbReference>
<organism evidence="1 2">
    <name type="scientific">Polypterus senegalus</name>
    <name type="common">Senegal bichir</name>
    <dbReference type="NCBI Taxonomy" id="55291"/>
    <lineage>
        <taxon>Eukaryota</taxon>
        <taxon>Metazoa</taxon>
        <taxon>Chordata</taxon>
        <taxon>Craniata</taxon>
        <taxon>Vertebrata</taxon>
        <taxon>Euteleostomi</taxon>
        <taxon>Actinopterygii</taxon>
        <taxon>Polypteriformes</taxon>
        <taxon>Polypteridae</taxon>
        <taxon>Polypterus</taxon>
    </lineage>
</organism>
<sequence length="148" mass="16651">MFVRFFDGHCFKEDILGLIPLEGNTTGEILFQKIVDFFQENGLDLERINLLVTDGAPSMSGKIKGLSAWLSALAPKMKSLHCLIHQSVLCPQLSGELKNTMDSVMATINFIRSTSSLQHRLFRKLLADMSAEHVDLLLHNNVRWLSHS</sequence>
<feature type="non-terminal residue" evidence="1">
    <location>
        <position position="148"/>
    </location>
</feature>
<keyword evidence="2" id="KW-1185">Reference proteome</keyword>
<proteinExistence type="predicted"/>
<gene>
    <name evidence="1" type="primary">Zbed5</name>
    <name evidence="1" type="ORF">GTO92_0013838</name>
</gene>
<comment type="caution">
    <text evidence="1">The sequence shown here is derived from an EMBL/GenBank/DDBJ whole genome shotgun (WGS) entry which is preliminary data.</text>
</comment>
<evidence type="ECO:0000313" key="1">
    <source>
        <dbReference type="EMBL" id="MBN3294362.1"/>
    </source>
</evidence>
<dbReference type="EMBL" id="JAAWVN010026421">
    <property type="protein sequence ID" value="MBN3294362.1"/>
    <property type="molecule type" value="Genomic_DNA"/>
</dbReference>
<feature type="non-terminal residue" evidence="1">
    <location>
        <position position="1"/>
    </location>
</feature>
<reference evidence="1" key="1">
    <citation type="journal article" date="2021" name="Cell">
        <title>Tracing the genetic footprints of vertebrate landing in non-teleost ray-finned fishes.</title>
        <authorList>
            <person name="Bi X."/>
            <person name="Wang K."/>
            <person name="Yang L."/>
            <person name="Pan H."/>
            <person name="Jiang H."/>
            <person name="Wei Q."/>
            <person name="Fang M."/>
            <person name="Yu H."/>
            <person name="Zhu C."/>
            <person name="Cai Y."/>
            <person name="He Y."/>
            <person name="Gan X."/>
            <person name="Zeng H."/>
            <person name="Yu D."/>
            <person name="Zhu Y."/>
            <person name="Jiang H."/>
            <person name="Qiu Q."/>
            <person name="Yang H."/>
            <person name="Zhang Y.E."/>
            <person name="Wang W."/>
            <person name="Zhu M."/>
            <person name="He S."/>
            <person name="Zhang G."/>
        </authorList>
    </citation>
    <scope>NUCLEOTIDE SEQUENCE</scope>
    <source>
        <strain evidence="1">Bchr_001</strain>
    </source>
</reference>
<accession>A0ABS2Z6C6</accession>
<dbReference type="PANTHER" id="PTHR45913:SF21">
    <property type="entry name" value="DUF4371 DOMAIN-CONTAINING PROTEIN"/>
    <property type="match status" value="1"/>
</dbReference>
<dbReference type="PANTHER" id="PTHR45913">
    <property type="entry name" value="EPM2A-INTERACTING PROTEIN 1"/>
    <property type="match status" value="1"/>
</dbReference>
<protein>
    <submittedName>
        <fullName evidence="1">ZBED5 protein</fullName>
    </submittedName>
</protein>
<dbReference type="InterPro" id="IPR012337">
    <property type="entry name" value="RNaseH-like_sf"/>
</dbReference>